<organism evidence="2 3">
    <name type="scientific">Sungouiella intermedia</name>
    <dbReference type="NCBI Taxonomy" id="45354"/>
    <lineage>
        <taxon>Eukaryota</taxon>
        <taxon>Fungi</taxon>
        <taxon>Dikarya</taxon>
        <taxon>Ascomycota</taxon>
        <taxon>Saccharomycotina</taxon>
        <taxon>Pichiomycetes</taxon>
        <taxon>Metschnikowiaceae</taxon>
        <taxon>Sungouiella</taxon>
    </lineage>
</organism>
<dbReference type="EMBL" id="LT635757">
    <property type="protein sequence ID" value="SGZ49427.1"/>
    <property type="molecule type" value="Genomic_DNA"/>
</dbReference>
<dbReference type="SUPFAM" id="SSF53383">
    <property type="entry name" value="PLP-dependent transferases"/>
    <property type="match status" value="1"/>
</dbReference>
<proteinExistence type="predicted"/>
<reference evidence="2 3" key="1">
    <citation type="submission" date="2016-10" db="EMBL/GenBank/DDBJ databases">
        <authorList>
            <person name="de Groot N.N."/>
        </authorList>
    </citation>
    <scope>NUCLEOTIDE SEQUENCE [LARGE SCALE GENOMIC DNA]</scope>
    <source>
        <strain evidence="2 3">CBS 141442</strain>
    </source>
</reference>
<evidence type="ECO:0000313" key="2">
    <source>
        <dbReference type="EMBL" id="SGZ49427.1"/>
    </source>
</evidence>
<feature type="domain" description="Aminotransferase class I/classII large" evidence="1">
    <location>
        <begin position="45"/>
        <end position="420"/>
    </location>
</feature>
<dbReference type="PANTHER" id="PTHR42858">
    <property type="entry name" value="AMINOTRANSFERASE"/>
    <property type="match status" value="1"/>
</dbReference>
<dbReference type="OrthoDB" id="7042322at2759"/>
<evidence type="ECO:0000259" key="1">
    <source>
        <dbReference type="Pfam" id="PF00155"/>
    </source>
</evidence>
<dbReference type="AlphaFoldDB" id="A0A1L0BEB9"/>
<dbReference type="CDD" id="cd00609">
    <property type="entry name" value="AAT_like"/>
    <property type="match status" value="1"/>
</dbReference>
<gene>
    <name evidence="2" type="ORF">SAMEA4029010_CIC11G00000004072</name>
</gene>
<dbReference type="InterPro" id="IPR015424">
    <property type="entry name" value="PyrdxlP-dep_Trfase"/>
</dbReference>
<protein>
    <submittedName>
        <fullName evidence="2">CIC11C00000004072</fullName>
    </submittedName>
</protein>
<evidence type="ECO:0000313" key="3">
    <source>
        <dbReference type="Proteomes" id="UP000182334"/>
    </source>
</evidence>
<dbReference type="InterPro" id="IPR004839">
    <property type="entry name" value="Aminotransferase_I/II_large"/>
</dbReference>
<dbReference type="GO" id="GO:0047536">
    <property type="term" value="F:2-aminoadipate transaminase activity"/>
    <property type="evidence" value="ECO:0007669"/>
    <property type="project" value="TreeGrafter"/>
</dbReference>
<name>A0A1L0BEB9_9ASCO</name>
<dbReference type="InterPro" id="IPR015421">
    <property type="entry name" value="PyrdxlP-dep_Trfase_major"/>
</dbReference>
<dbReference type="Pfam" id="PF00155">
    <property type="entry name" value="Aminotran_1_2"/>
    <property type="match status" value="1"/>
</dbReference>
<dbReference type="InterPro" id="IPR015422">
    <property type="entry name" value="PyrdxlP-dep_Trfase_small"/>
</dbReference>
<dbReference type="STRING" id="45354.A0A1L0BEB9"/>
<accession>A0A1L0BEB9</accession>
<dbReference type="PANTHER" id="PTHR42858:SF1">
    <property type="entry name" value="LD15494P"/>
    <property type="match status" value="1"/>
</dbReference>
<sequence length="433" mass="48069">MTKLINFFKGHPTLALLPNEDLAAAFRKVIVDNRYHDYELSNTSRHPLQYGTDPGNLEIRTDLVRWSNSKFGRTNDSPDSVNLTGGASFGAANILTAISDPLVTKQVFLVSPTYFLINYAFIDAGFEGKMSAVRETPGGKYEIDLDGLESKLSELDAQFGLDPVTDKEINIVEDPTGRGPRKQYRYAMYLVPTFSNPGGITYSYETRLKLIQIARKHDLLLISDDVYDYLSYDGKPPVLKLNHIDEDTLPEGWRFGNTVSNCSFSKIVAPGLRAGWQETATPVLAQQLATTGANKSGGAPSQLNSFVVHEFVASGTLDATISRFVETYKARADVLKAAVKKYLPKNTKLYGGDGGYFLWVEIEGLDVAESLEDLAKDHKVVIPDGHNFEVTGDELGWGKKCARLCVALLTEEEIEEGIRRWGEQLREKHAEIF</sequence>
<dbReference type="GO" id="GO:0030170">
    <property type="term" value="F:pyridoxal phosphate binding"/>
    <property type="evidence" value="ECO:0007669"/>
    <property type="project" value="InterPro"/>
</dbReference>
<dbReference type="Proteomes" id="UP000182334">
    <property type="component" value="Chromosome II"/>
</dbReference>
<dbReference type="Gene3D" id="3.90.1150.10">
    <property type="entry name" value="Aspartate Aminotransferase, domain 1"/>
    <property type="match status" value="1"/>
</dbReference>
<dbReference type="Gene3D" id="3.40.640.10">
    <property type="entry name" value="Type I PLP-dependent aspartate aminotransferase-like (Major domain)"/>
    <property type="match status" value="1"/>
</dbReference>
<keyword evidence="3" id="KW-1185">Reference proteome</keyword>